<dbReference type="GO" id="GO:0005829">
    <property type="term" value="C:cytosol"/>
    <property type="evidence" value="ECO:0007669"/>
    <property type="project" value="TreeGrafter"/>
</dbReference>
<evidence type="ECO:0000256" key="1">
    <source>
        <dbReference type="ARBA" id="ARBA00023002"/>
    </source>
</evidence>
<name>A0A2N3YEI5_9MICO</name>
<dbReference type="GO" id="GO:0016627">
    <property type="term" value="F:oxidoreductase activity, acting on the CH-CH group of donors"/>
    <property type="evidence" value="ECO:0007669"/>
    <property type="project" value="TreeGrafter"/>
</dbReference>
<protein>
    <recommendedName>
        <fullName evidence="2">Pyridoxamine 5'-phosphate oxidase N-terminal domain-containing protein</fullName>
    </recommendedName>
</protein>
<dbReference type="NCBIfam" id="TIGR03666">
    <property type="entry name" value="Rv2061_F420"/>
    <property type="match status" value="1"/>
</dbReference>
<dbReference type="SUPFAM" id="SSF50475">
    <property type="entry name" value="FMN-binding split barrel"/>
    <property type="match status" value="1"/>
</dbReference>
<gene>
    <name evidence="3" type="ORF">ATL31_0058</name>
</gene>
<sequence length="132" mass="14661">MDDTWTRVGDEDFVSLTTFRRNGIPVATPVWVAHSGDGSLVVTTPTGSGKVKRLRHNPEVELRPCSRRGTVPEGAPVVLGRAVVEESAETEAHAHRILAAKYKLQFRLVMGIERVMRRGHTDRVILRITPRG</sequence>
<dbReference type="InterPro" id="IPR019965">
    <property type="entry name" value="PPOX_F420-dep_Rv2061_put"/>
</dbReference>
<dbReference type="InterPro" id="IPR011576">
    <property type="entry name" value="Pyridox_Oxase_N"/>
</dbReference>
<dbReference type="PANTHER" id="PTHR35176:SF11">
    <property type="entry name" value="PYRIDOXAMINE 5'-PHOSPHATE OXIDASE FAMILY PROTEIN"/>
    <property type="match status" value="1"/>
</dbReference>
<dbReference type="Proteomes" id="UP000233781">
    <property type="component" value="Unassembled WGS sequence"/>
</dbReference>
<comment type="caution">
    <text evidence="3">The sequence shown here is derived from an EMBL/GenBank/DDBJ whole genome shotgun (WGS) entry which is preliminary data.</text>
</comment>
<dbReference type="AlphaFoldDB" id="A0A2N3YEI5"/>
<feature type="domain" description="Pyridoxamine 5'-phosphate oxidase N-terminal" evidence="2">
    <location>
        <begin position="10"/>
        <end position="130"/>
    </location>
</feature>
<accession>A0A2N3YEI5</accession>
<keyword evidence="4" id="KW-1185">Reference proteome</keyword>
<organism evidence="3 4">
    <name type="scientific">Phycicoccus duodecadis</name>
    <dbReference type="NCBI Taxonomy" id="173053"/>
    <lineage>
        <taxon>Bacteria</taxon>
        <taxon>Bacillati</taxon>
        <taxon>Actinomycetota</taxon>
        <taxon>Actinomycetes</taxon>
        <taxon>Micrococcales</taxon>
        <taxon>Intrasporangiaceae</taxon>
        <taxon>Phycicoccus</taxon>
    </lineage>
</organism>
<dbReference type="RefSeq" id="WP_055812454.1">
    <property type="nucleotide sequence ID" value="NZ_PJNE01000001.1"/>
</dbReference>
<dbReference type="PANTHER" id="PTHR35176">
    <property type="entry name" value="HEME OXYGENASE HI_0854-RELATED"/>
    <property type="match status" value="1"/>
</dbReference>
<dbReference type="EMBL" id="PJNE01000001">
    <property type="protein sequence ID" value="PKW25272.1"/>
    <property type="molecule type" value="Genomic_DNA"/>
</dbReference>
<reference evidence="3 4" key="1">
    <citation type="submission" date="2017-12" db="EMBL/GenBank/DDBJ databases">
        <title>Sequencing the genomes of 1000 Actinobacteria strains.</title>
        <authorList>
            <person name="Klenk H.-P."/>
        </authorList>
    </citation>
    <scope>NUCLEOTIDE SEQUENCE [LARGE SCALE GENOMIC DNA]</scope>
    <source>
        <strain evidence="3 4">DSM 12806</strain>
    </source>
</reference>
<dbReference type="Pfam" id="PF01243">
    <property type="entry name" value="PNPOx_N"/>
    <property type="match status" value="1"/>
</dbReference>
<dbReference type="InterPro" id="IPR052019">
    <property type="entry name" value="F420H2_bilvrd_red/Heme_oxyg"/>
</dbReference>
<dbReference type="OrthoDB" id="5738083at2"/>
<dbReference type="InterPro" id="IPR012349">
    <property type="entry name" value="Split_barrel_FMN-bd"/>
</dbReference>
<keyword evidence="1" id="KW-0560">Oxidoreductase</keyword>
<proteinExistence type="predicted"/>
<evidence type="ECO:0000313" key="3">
    <source>
        <dbReference type="EMBL" id="PKW25272.1"/>
    </source>
</evidence>
<evidence type="ECO:0000313" key="4">
    <source>
        <dbReference type="Proteomes" id="UP000233781"/>
    </source>
</evidence>
<evidence type="ECO:0000259" key="2">
    <source>
        <dbReference type="Pfam" id="PF01243"/>
    </source>
</evidence>
<dbReference type="Gene3D" id="2.30.110.10">
    <property type="entry name" value="Electron Transport, Fmn-binding Protein, Chain A"/>
    <property type="match status" value="1"/>
</dbReference>
<dbReference type="GO" id="GO:0070967">
    <property type="term" value="F:coenzyme F420 binding"/>
    <property type="evidence" value="ECO:0007669"/>
    <property type="project" value="TreeGrafter"/>
</dbReference>